<evidence type="ECO:0000259" key="4">
    <source>
        <dbReference type="Pfam" id="PF00291"/>
    </source>
</evidence>
<gene>
    <name evidence="5" type="ORF">DM826_01275</name>
</gene>
<dbReference type="Pfam" id="PF00291">
    <property type="entry name" value="PALP"/>
    <property type="match status" value="1"/>
</dbReference>
<dbReference type="GO" id="GO:0006565">
    <property type="term" value="P:L-serine catabolic process"/>
    <property type="evidence" value="ECO:0007669"/>
    <property type="project" value="TreeGrafter"/>
</dbReference>
<evidence type="ECO:0000256" key="1">
    <source>
        <dbReference type="ARBA" id="ARBA00001933"/>
    </source>
</evidence>
<comment type="cofactor">
    <cofactor evidence="1">
        <name>pyridoxal 5'-phosphate</name>
        <dbReference type="ChEBI" id="CHEBI:597326"/>
    </cofactor>
</comment>
<dbReference type="PANTHER" id="PTHR48078">
    <property type="entry name" value="THREONINE DEHYDRATASE, MITOCHONDRIAL-RELATED"/>
    <property type="match status" value="1"/>
</dbReference>
<proteinExistence type="predicted"/>
<evidence type="ECO:0000256" key="2">
    <source>
        <dbReference type="ARBA" id="ARBA00022898"/>
    </source>
</evidence>
<evidence type="ECO:0000313" key="6">
    <source>
        <dbReference type="Proteomes" id="UP000276588"/>
    </source>
</evidence>
<keyword evidence="6" id="KW-1185">Reference proteome</keyword>
<feature type="domain" description="Tryptophan synthase beta chain-like PALP" evidence="4">
    <location>
        <begin position="86"/>
        <end position="390"/>
    </location>
</feature>
<dbReference type="PANTHER" id="PTHR48078:SF6">
    <property type="entry name" value="L-THREONINE DEHYDRATASE CATABOLIC TDCB"/>
    <property type="match status" value="1"/>
</dbReference>
<dbReference type="GO" id="GO:0006567">
    <property type="term" value="P:L-threonine catabolic process"/>
    <property type="evidence" value="ECO:0007669"/>
    <property type="project" value="TreeGrafter"/>
</dbReference>
<evidence type="ECO:0000313" key="5">
    <source>
        <dbReference type="EMBL" id="RJX44770.1"/>
    </source>
</evidence>
<protein>
    <submittedName>
        <fullName evidence="5">Threonine synthase</fullName>
    </submittedName>
</protein>
<keyword evidence="3" id="KW-0456">Lyase</keyword>
<organism evidence="5 6">
    <name type="scientific">Halonotius aquaticus</name>
    <dbReference type="NCBI Taxonomy" id="2216978"/>
    <lineage>
        <taxon>Archaea</taxon>
        <taxon>Methanobacteriati</taxon>
        <taxon>Methanobacteriota</taxon>
        <taxon>Stenosarchaea group</taxon>
        <taxon>Halobacteria</taxon>
        <taxon>Halobacteriales</taxon>
        <taxon>Haloferacaceae</taxon>
        <taxon>Halonotius</taxon>
    </lineage>
</organism>
<comment type="caution">
    <text evidence="5">The sequence shown here is derived from an EMBL/GenBank/DDBJ whole genome shotgun (WGS) entry which is preliminary data.</text>
</comment>
<dbReference type="Proteomes" id="UP000276588">
    <property type="component" value="Unassembled WGS sequence"/>
</dbReference>
<keyword evidence="2" id="KW-0663">Pyridoxal phosphate</keyword>
<dbReference type="GO" id="GO:0003941">
    <property type="term" value="F:L-serine ammonia-lyase activity"/>
    <property type="evidence" value="ECO:0007669"/>
    <property type="project" value="TreeGrafter"/>
</dbReference>
<dbReference type="SUPFAM" id="SSF53686">
    <property type="entry name" value="Tryptophan synthase beta subunit-like PLP-dependent enzymes"/>
    <property type="match status" value="1"/>
</dbReference>
<dbReference type="InterPro" id="IPR001926">
    <property type="entry name" value="TrpB-like_PALP"/>
</dbReference>
<dbReference type="GO" id="GO:0009097">
    <property type="term" value="P:isoleucine biosynthetic process"/>
    <property type="evidence" value="ECO:0007669"/>
    <property type="project" value="TreeGrafter"/>
</dbReference>
<dbReference type="InterPro" id="IPR036052">
    <property type="entry name" value="TrpB-like_PALP_sf"/>
</dbReference>
<sequence>MEPTGAVQGLRCPDCETIHPLDADQGCPTCGTACTVAYDYDAVDDAALFDRGAPPRDADAATGGQSARGQWQYDALLPFDAADAVTAGEGATPLVAADRLADELSVDSVYIKDESRNPTGTIYDRGMSIATTAIAARAAPEAVEPAALATTGNSGQSAAAYLGRLGVRSYAFVPSRSAFSNKAMINVHGGEMQVVGGRYSDAADAVDEQLAGDYYSLQEFTTPYRQEGAKTLAFELYADLGAVPDVVFVPASTGEVVVGVAAGFEELVTIGVADETPTLVAVQPTGCAPIATAVDSGASAPEPWAVPDTIVGELEVPDPAGGEQAVAALERLNGAAVTVDDDEILESAVAVASNEVIEMGAAGGAAPAGAWRYADDGGFDGDETVVLLNTESGTKTPDILRSHLMGPGG</sequence>
<accession>A0A3A6PR50</accession>
<dbReference type="AlphaFoldDB" id="A0A3A6PR50"/>
<dbReference type="EMBL" id="QKNY01000003">
    <property type="protein sequence ID" value="RJX44770.1"/>
    <property type="molecule type" value="Genomic_DNA"/>
</dbReference>
<dbReference type="Gene3D" id="3.40.50.1100">
    <property type="match status" value="2"/>
</dbReference>
<dbReference type="OrthoDB" id="341080at2157"/>
<dbReference type="RefSeq" id="WP_120100506.1">
    <property type="nucleotide sequence ID" value="NZ_QKNY01000003.1"/>
</dbReference>
<dbReference type="GO" id="GO:0004794">
    <property type="term" value="F:threonine deaminase activity"/>
    <property type="evidence" value="ECO:0007669"/>
    <property type="project" value="TreeGrafter"/>
</dbReference>
<dbReference type="InterPro" id="IPR050147">
    <property type="entry name" value="Ser/Thr_Dehydratase"/>
</dbReference>
<evidence type="ECO:0000256" key="3">
    <source>
        <dbReference type="ARBA" id="ARBA00023239"/>
    </source>
</evidence>
<reference evidence="5 6" key="1">
    <citation type="submission" date="2018-06" db="EMBL/GenBank/DDBJ databases">
        <title>Halonotius sp. F13-13 a new haloarchaeeon isolated from a solar saltern from Isla Cristina, Huelva, Spain.</title>
        <authorList>
            <person name="Duran-Viseras A."/>
            <person name="Sanchez-Porro C."/>
            <person name="Ventosa A."/>
        </authorList>
    </citation>
    <scope>NUCLEOTIDE SEQUENCE [LARGE SCALE GENOMIC DNA]</scope>
    <source>
        <strain evidence="5 6">F13-13</strain>
    </source>
</reference>
<name>A0A3A6PR50_9EURY</name>